<evidence type="ECO:0000313" key="1">
    <source>
        <dbReference type="RefSeq" id="XP_016449847.1"/>
    </source>
</evidence>
<sequence>MFLQPRYVLLMAQLQLRRKTSQVMSLVLRMIAALRRRMPLIRHLLLHLKRVVPLPLKRKNPATSLVQMMIPLALQLSQRRRVVLRNLLRKMSPLKKKRMKNHRELPRSKRPLLLLKLKLRDQKHCLLEIYPTWLRMVLLRAHVEFVTAQKVSYFLRNKVVSLMQKRRKS</sequence>
<accession>A0A1S3YCW9</accession>
<dbReference type="PaxDb" id="4097-A0A1S3YCW9"/>
<gene>
    <name evidence="1" type="primary">LOC107774728</name>
</gene>
<reference evidence="1" key="1">
    <citation type="submission" date="2025-08" db="UniProtKB">
        <authorList>
            <consortium name="RefSeq"/>
        </authorList>
    </citation>
    <scope>IDENTIFICATION</scope>
</reference>
<dbReference type="AlphaFoldDB" id="A0A1S3YCW9"/>
<name>A0A1S3YCW9_TOBAC</name>
<proteinExistence type="predicted"/>
<dbReference type="RefSeq" id="XP_016449847.1">
    <property type="nucleotide sequence ID" value="XM_016594361.1"/>
</dbReference>
<organism evidence="1">
    <name type="scientific">Nicotiana tabacum</name>
    <name type="common">Common tobacco</name>
    <dbReference type="NCBI Taxonomy" id="4097"/>
    <lineage>
        <taxon>Eukaryota</taxon>
        <taxon>Viridiplantae</taxon>
        <taxon>Streptophyta</taxon>
        <taxon>Embryophyta</taxon>
        <taxon>Tracheophyta</taxon>
        <taxon>Spermatophyta</taxon>
        <taxon>Magnoliopsida</taxon>
        <taxon>eudicotyledons</taxon>
        <taxon>Gunneridae</taxon>
        <taxon>Pentapetalae</taxon>
        <taxon>asterids</taxon>
        <taxon>lamiids</taxon>
        <taxon>Solanales</taxon>
        <taxon>Solanaceae</taxon>
        <taxon>Nicotianoideae</taxon>
        <taxon>Nicotianeae</taxon>
        <taxon>Nicotiana</taxon>
    </lineage>
</organism>
<dbReference type="KEGG" id="nta:107774728"/>
<protein>
    <submittedName>
        <fullName evidence="1">Uncharacterized protein isoform X1</fullName>
    </submittedName>
</protein>